<keyword evidence="4" id="KW-0812">Transmembrane</keyword>
<evidence type="ECO:0000256" key="1">
    <source>
        <dbReference type="ARBA" id="ARBA00004162"/>
    </source>
</evidence>
<protein>
    <submittedName>
        <fullName evidence="11">Uncharacterized protein</fullName>
    </submittedName>
</protein>
<feature type="coiled-coil region" evidence="10">
    <location>
        <begin position="551"/>
        <end position="606"/>
    </location>
</feature>
<keyword evidence="5" id="KW-0256">Endoplasmic reticulum</keyword>
<keyword evidence="3" id="KW-1003">Cell membrane</keyword>
<dbReference type="PANTHER" id="PTHR32219:SF16">
    <property type="entry name" value="CORE-2_I-BRANCHING BETA-1,6-N-ACETYLGLUCOSAMINYLTRANSFERASE FAMILY PROTEIN"/>
    <property type="match status" value="1"/>
</dbReference>
<comment type="caution">
    <text evidence="11">The sequence shown here is derived from an EMBL/GenBank/DDBJ whole genome shotgun (WGS) entry which is preliminary data.</text>
</comment>
<evidence type="ECO:0000256" key="8">
    <source>
        <dbReference type="ARBA" id="ARBA00023136"/>
    </source>
</evidence>
<dbReference type="GO" id="GO:0005789">
    <property type="term" value="C:endoplasmic reticulum membrane"/>
    <property type="evidence" value="ECO:0007669"/>
    <property type="project" value="UniProtKB-SubCell"/>
</dbReference>
<evidence type="ECO:0000256" key="6">
    <source>
        <dbReference type="ARBA" id="ARBA00022989"/>
    </source>
</evidence>
<reference evidence="11 12" key="1">
    <citation type="submission" date="2018-10" db="EMBL/GenBank/DDBJ databases">
        <title>A high-quality apple genome assembly.</title>
        <authorList>
            <person name="Hu J."/>
        </authorList>
    </citation>
    <scope>NUCLEOTIDE SEQUENCE [LARGE SCALE GENOMIC DNA]</scope>
    <source>
        <strain evidence="12">cv. HFTH1</strain>
        <tissue evidence="11">Young leaf</tissue>
    </source>
</reference>
<feature type="coiled-coil region" evidence="10">
    <location>
        <begin position="205"/>
        <end position="255"/>
    </location>
</feature>
<organism evidence="11 12">
    <name type="scientific">Malus domestica</name>
    <name type="common">Apple</name>
    <name type="synonym">Pyrus malus</name>
    <dbReference type="NCBI Taxonomy" id="3750"/>
    <lineage>
        <taxon>Eukaryota</taxon>
        <taxon>Viridiplantae</taxon>
        <taxon>Streptophyta</taxon>
        <taxon>Embryophyta</taxon>
        <taxon>Tracheophyta</taxon>
        <taxon>Spermatophyta</taxon>
        <taxon>Magnoliopsida</taxon>
        <taxon>eudicotyledons</taxon>
        <taxon>Gunneridae</taxon>
        <taxon>Pentapetalae</taxon>
        <taxon>rosids</taxon>
        <taxon>fabids</taxon>
        <taxon>Rosales</taxon>
        <taxon>Rosaceae</taxon>
        <taxon>Amygdaloideae</taxon>
        <taxon>Maleae</taxon>
        <taxon>Malus</taxon>
    </lineage>
</organism>
<evidence type="ECO:0000256" key="10">
    <source>
        <dbReference type="SAM" id="Coils"/>
    </source>
</evidence>
<keyword evidence="12" id="KW-1185">Reference proteome</keyword>
<proteinExistence type="inferred from homology"/>
<comment type="similarity">
    <text evidence="9">Belongs to the plant Proton pump-interactor protein family.</text>
</comment>
<keyword evidence="6" id="KW-1133">Transmembrane helix</keyword>
<accession>A0A498J6P3</accession>
<evidence type="ECO:0000256" key="4">
    <source>
        <dbReference type="ARBA" id="ARBA00022692"/>
    </source>
</evidence>
<keyword evidence="8" id="KW-0472">Membrane</keyword>
<evidence type="ECO:0000256" key="5">
    <source>
        <dbReference type="ARBA" id="ARBA00022824"/>
    </source>
</evidence>
<evidence type="ECO:0000256" key="7">
    <source>
        <dbReference type="ARBA" id="ARBA00023054"/>
    </source>
</evidence>
<evidence type="ECO:0000256" key="3">
    <source>
        <dbReference type="ARBA" id="ARBA00022475"/>
    </source>
</evidence>
<keyword evidence="7 10" id="KW-0175">Coiled coil</keyword>
<evidence type="ECO:0000256" key="9">
    <source>
        <dbReference type="ARBA" id="ARBA00038080"/>
    </source>
</evidence>
<name>A0A498J6P3_MALDO</name>
<gene>
    <name evidence="11" type="ORF">DVH24_020462</name>
</gene>
<dbReference type="EMBL" id="RDQH01000334">
    <property type="protein sequence ID" value="RXH91439.1"/>
    <property type="molecule type" value="Genomic_DNA"/>
</dbReference>
<comment type="subcellular location">
    <subcellularLocation>
        <location evidence="1">Cell membrane</location>
        <topology evidence="1">Single-pass membrane protein</topology>
    </subcellularLocation>
    <subcellularLocation>
        <location evidence="2">Endoplasmic reticulum membrane</location>
        <topology evidence="2">Single-pass membrane protein</topology>
    </subcellularLocation>
</comment>
<evidence type="ECO:0000313" key="12">
    <source>
        <dbReference type="Proteomes" id="UP000290289"/>
    </source>
</evidence>
<dbReference type="PANTHER" id="PTHR32219">
    <property type="entry name" value="RNA-BINDING PROTEIN YLMH-RELATED"/>
    <property type="match status" value="1"/>
</dbReference>
<evidence type="ECO:0000256" key="2">
    <source>
        <dbReference type="ARBA" id="ARBA00004389"/>
    </source>
</evidence>
<dbReference type="InterPro" id="IPR055282">
    <property type="entry name" value="PPI1-4"/>
</dbReference>
<dbReference type="AlphaFoldDB" id="A0A498J6P3"/>
<sequence>MLYFIEIYCDRNQLKEPNKHERRLKFCLATMREKMNILQLFLLHFGNRAHQGNPMKPFLPREEIAKHVRVLLIMYAHTSKMNFRMVHETNSLAEEKKLLKEINARQKEVVDSVSPLGKNRYFPPYIDTRHLRLDEYFMVINPRNVVENCLRQIQELKWRSARSGIIFQSQWDGEAIADHASYDVNAAAYSIANAKGKIWDSLSSKKALQEQIRVTAKEMDELTKSLMALRRGQNIKRAGRKLKVVERDVECLKKKMTLMDQKKDEAYECCLNICTFEGKVNTMGELEANRENNRSQEHVHENWNRGLEVDVVGEEITIKGRIQEVEKLAAKICQDKIQLNEDIAKRKCDRSSVLFRLEDLNEKGLKSRLAVEREKMNILQLFLLRLTNKAPQGKPEKPFMPREEISKHKMNFRMVHGTNSLADEKQLVKVMNVRQKEDTAGSFSPLGRDYYYYIAPPLITTYYLRHLSAVQYLRNQRSIMHHRLRQIQELQWQGRQIQELQWQGDRPGIVFERQWDEAIAEARASANPNADANAAANAIATARIWDSLSSKKALQEQIKVTGEKIEELTKSLTAVRPKVRKVERELKAIERDIEILEKKLSLIGQRKDEANQCILKLKNQQKLKWKSARPGMLFERQWDKATANEASANANAAANAMVNDKRMICDSLSSKKALQEQLEVTGEKIEGLTKSLSGVRPKVMKVERELKAIERDIKCLKE</sequence>
<evidence type="ECO:0000313" key="11">
    <source>
        <dbReference type="EMBL" id="RXH91439.1"/>
    </source>
</evidence>
<dbReference type="GO" id="GO:0005886">
    <property type="term" value="C:plasma membrane"/>
    <property type="evidence" value="ECO:0007669"/>
    <property type="project" value="UniProtKB-SubCell"/>
</dbReference>
<dbReference type="Proteomes" id="UP000290289">
    <property type="component" value="Chromosome 8"/>
</dbReference>